<dbReference type="GeneID" id="69982460"/>
<evidence type="ECO:0000313" key="9">
    <source>
        <dbReference type="EMBL" id="KKB57797.1"/>
    </source>
</evidence>
<keyword evidence="5 7" id="KW-0472">Membrane</keyword>
<feature type="transmembrane region" description="Helical" evidence="7">
    <location>
        <begin position="169"/>
        <end position="189"/>
    </location>
</feature>
<evidence type="ECO:0000256" key="4">
    <source>
        <dbReference type="ARBA" id="ARBA00022989"/>
    </source>
</evidence>
<evidence type="ECO:0000256" key="7">
    <source>
        <dbReference type="SAM" id="Phobius"/>
    </source>
</evidence>
<dbReference type="Proteomes" id="UP000033047">
    <property type="component" value="Unassembled WGS sequence"/>
</dbReference>
<evidence type="ECO:0000256" key="1">
    <source>
        <dbReference type="ARBA" id="ARBA00004651"/>
    </source>
</evidence>
<evidence type="ECO:0000256" key="3">
    <source>
        <dbReference type="ARBA" id="ARBA00022692"/>
    </source>
</evidence>
<dbReference type="PANTHER" id="PTHR34390:SF2">
    <property type="entry name" value="SUCCINATE TRANSPORTER SUBUNIT YJJP-RELATED"/>
    <property type="match status" value="1"/>
</dbReference>
<proteinExistence type="inferred from homology"/>
<dbReference type="AlphaFoldDB" id="A0A0F5JK22"/>
<comment type="similarity">
    <text evidence="6">Belongs to the ThrE exporter (TC 2.A.79) family.</text>
</comment>
<dbReference type="EMBL" id="AQHV01000008">
    <property type="protein sequence ID" value="KKB57797.1"/>
    <property type="molecule type" value="Genomic_DNA"/>
</dbReference>
<dbReference type="InterPro" id="IPR010619">
    <property type="entry name" value="ThrE-like_N"/>
</dbReference>
<feature type="transmembrane region" description="Helical" evidence="7">
    <location>
        <begin position="137"/>
        <end position="157"/>
    </location>
</feature>
<evidence type="ECO:0000256" key="5">
    <source>
        <dbReference type="ARBA" id="ARBA00023136"/>
    </source>
</evidence>
<dbReference type="PANTHER" id="PTHR34390">
    <property type="entry name" value="UPF0442 PROTEIN YJJB-RELATED"/>
    <property type="match status" value="1"/>
</dbReference>
<keyword evidence="3 7" id="KW-0812">Transmembrane</keyword>
<protein>
    <recommendedName>
        <fullName evidence="8">Threonine/serine exporter-like N-terminal domain-containing protein</fullName>
    </recommendedName>
</protein>
<dbReference type="GO" id="GO:0005886">
    <property type="term" value="C:plasma membrane"/>
    <property type="evidence" value="ECO:0007669"/>
    <property type="project" value="UniProtKB-SubCell"/>
</dbReference>
<evidence type="ECO:0000259" key="8">
    <source>
        <dbReference type="Pfam" id="PF06738"/>
    </source>
</evidence>
<dbReference type="InterPro" id="IPR050539">
    <property type="entry name" value="ThrE_Dicarb/AminoAcid_Exp"/>
</dbReference>
<evidence type="ECO:0000256" key="6">
    <source>
        <dbReference type="ARBA" id="ARBA00034125"/>
    </source>
</evidence>
<accession>A0A0F5JK22</accession>
<dbReference type="PATRIC" id="fig|927665.4.peg.1269"/>
<evidence type="ECO:0000256" key="2">
    <source>
        <dbReference type="ARBA" id="ARBA00022475"/>
    </source>
</evidence>
<feature type="transmembrane region" description="Helical" evidence="7">
    <location>
        <begin position="230"/>
        <end position="250"/>
    </location>
</feature>
<name>A0A0F5JK22_9BACT</name>
<dbReference type="GO" id="GO:0015744">
    <property type="term" value="P:succinate transport"/>
    <property type="evidence" value="ECO:0007669"/>
    <property type="project" value="TreeGrafter"/>
</dbReference>
<dbReference type="GO" id="GO:0022857">
    <property type="term" value="F:transmembrane transporter activity"/>
    <property type="evidence" value="ECO:0007669"/>
    <property type="project" value="InterPro"/>
</dbReference>
<comment type="caution">
    <text evidence="9">The sequence shown here is derived from an EMBL/GenBank/DDBJ whole genome shotgun (WGS) entry which is preliminary data.</text>
</comment>
<evidence type="ECO:0000313" key="10">
    <source>
        <dbReference type="Proteomes" id="UP000033047"/>
    </source>
</evidence>
<keyword evidence="4 7" id="KW-1133">Transmembrane helix</keyword>
<dbReference type="STRING" id="927665.HMPREF1535_01244"/>
<organism evidence="9 10">
    <name type="scientific">Parabacteroides goldsteinii DSM 19448 = WAL 12034</name>
    <dbReference type="NCBI Taxonomy" id="927665"/>
    <lineage>
        <taxon>Bacteria</taxon>
        <taxon>Pseudomonadati</taxon>
        <taxon>Bacteroidota</taxon>
        <taxon>Bacteroidia</taxon>
        <taxon>Bacteroidales</taxon>
        <taxon>Tannerellaceae</taxon>
        <taxon>Parabacteroides</taxon>
    </lineage>
</organism>
<keyword evidence="2" id="KW-1003">Cell membrane</keyword>
<feature type="transmembrane region" description="Helical" evidence="7">
    <location>
        <begin position="195"/>
        <end position="218"/>
    </location>
</feature>
<dbReference type="RefSeq" id="WP_007655662.1">
    <property type="nucleotide sequence ID" value="NZ_KQ033912.1"/>
</dbReference>
<sequence>MSRNESLLPVAKFIAEYSAHMMGCGVHTSRVVRSSKRIGEAYGADVKISIFQKNIILTISDNDTKETYSEVIDIPALPISFEKNAKLSALSWETYDKHLSLEELKDKYEEIIASPHIDPLFVLILVGFANASFCRLFGGDITSMGIVFSATITGFFLKQQMQIRKFNHYIIFVVSAFIASLCASTALIFDTTSDIALATSVLFLIPGVPLINGVIDIVEGYILTGFARLVNALMLIICIAIGLSFTLMMVKNNLI</sequence>
<gene>
    <name evidence="9" type="ORF">HMPREF1535_01244</name>
</gene>
<dbReference type="Pfam" id="PF06738">
    <property type="entry name" value="ThrE"/>
    <property type="match status" value="1"/>
</dbReference>
<feature type="domain" description="Threonine/serine exporter-like N-terminal" evidence="8">
    <location>
        <begin position="13"/>
        <end position="248"/>
    </location>
</feature>
<reference evidence="9 10" key="1">
    <citation type="submission" date="2013-04" db="EMBL/GenBank/DDBJ databases">
        <title>The Genome Sequence of Parabacteroides goldsteinii DSM 19448.</title>
        <authorList>
            <consortium name="The Broad Institute Genomics Platform"/>
            <person name="Earl A."/>
            <person name="Ward D."/>
            <person name="Feldgarden M."/>
            <person name="Gevers D."/>
            <person name="Martens E."/>
            <person name="Sakamoto M."/>
            <person name="Benno Y."/>
            <person name="Song Y."/>
            <person name="Liu C."/>
            <person name="Lee J."/>
            <person name="Bolanos M."/>
            <person name="Vaisanen M.L."/>
            <person name="Finegold S.M."/>
            <person name="Walker B."/>
            <person name="Young S."/>
            <person name="Zeng Q."/>
            <person name="Gargeya S."/>
            <person name="Fitzgerald M."/>
            <person name="Haas B."/>
            <person name="Abouelleil A."/>
            <person name="Allen A.W."/>
            <person name="Alvarado L."/>
            <person name="Arachchi H.M."/>
            <person name="Berlin A.M."/>
            <person name="Chapman S.B."/>
            <person name="Gainer-Dewar J."/>
            <person name="Goldberg J."/>
            <person name="Griggs A."/>
            <person name="Gujja S."/>
            <person name="Hansen M."/>
            <person name="Howarth C."/>
            <person name="Imamovic A."/>
            <person name="Ireland A."/>
            <person name="Larimer J."/>
            <person name="McCowan C."/>
            <person name="Murphy C."/>
            <person name="Pearson M."/>
            <person name="Poon T.W."/>
            <person name="Priest M."/>
            <person name="Roberts A."/>
            <person name="Saif S."/>
            <person name="Shea T."/>
            <person name="Sisk P."/>
            <person name="Sykes S."/>
            <person name="Wortman J."/>
            <person name="Nusbaum C."/>
            <person name="Birren B."/>
        </authorList>
    </citation>
    <scope>NUCLEOTIDE SEQUENCE [LARGE SCALE GENOMIC DNA]</scope>
    <source>
        <strain evidence="9 10">DSM 19448</strain>
    </source>
</reference>
<comment type="subcellular location">
    <subcellularLocation>
        <location evidence="1">Cell membrane</location>
        <topology evidence="1">Multi-pass membrane protein</topology>
    </subcellularLocation>
</comment>
<dbReference type="HOGENOM" id="CLU_070277_1_0_10"/>